<sequence length="98" mass="11293">MNEPEFKQQYQIGVLQSAFSSKDLIQQVLECGGHFIMDFANRYETFFKVLSDGIRLDERTLSFLVPGCCYLLLFLGILSEFEGHADLNHPFYVHAQLL</sequence>
<proteinExistence type="predicted"/>
<evidence type="ECO:0000313" key="2">
    <source>
        <dbReference type="EMBL" id="KRX37062.1"/>
    </source>
</evidence>
<accession>A0A0V0TDQ1</accession>
<dbReference type="EMBL" id="JYDJ01000328">
    <property type="protein sequence ID" value="KRX37062.1"/>
    <property type="molecule type" value="Genomic_DNA"/>
</dbReference>
<evidence type="ECO:0000313" key="3">
    <source>
        <dbReference type="Proteomes" id="UP000055048"/>
    </source>
</evidence>
<organism evidence="2 3">
    <name type="scientific">Trichinella murrelli</name>
    <dbReference type="NCBI Taxonomy" id="144512"/>
    <lineage>
        <taxon>Eukaryota</taxon>
        <taxon>Metazoa</taxon>
        <taxon>Ecdysozoa</taxon>
        <taxon>Nematoda</taxon>
        <taxon>Enoplea</taxon>
        <taxon>Dorylaimia</taxon>
        <taxon>Trichinellida</taxon>
        <taxon>Trichinellidae</taxon>
        <taxon>Trichinella</taxon>
    </lineage>
</organism>
<evidence type="ECO:0000256" key="1">
    <source>
        <dbReference type="SAM" id="Phobius"/>
    </source>
</evidence>
<name>A0A0V0TDQ1_9BILA</name>
<keyword evidence="1" id="KW-0812">Transmembrane</keyword>
<comment type="caution">
    <text evidence="2">The sequence shown here is derived from an EMBL/GenBank/DDBJ whole genome shotgun (WGS) entry which is preliminary data.</text>
</comment>
<keyword evidence="1" id="KW-0472">Membrane</keyword>
<keyword evidence="3" id="KW-1185">Reference proteome</keyword>
<dbReference type="Proteomes" id="UP000055048">
    <property type="component" value="Unassembled WGS sequence"/>
</dbReference>
<feature type="transmembrane region" description="Helical" evidence="1">
    <location>
        <begin position="60"/>
        <end position="78"/>
    </location>
</feature>
<reference evidence="2 3" key="1">
    <citation type="submission" date="2015-01" db="EMBL/GenBank/DDBJ databases">
        <title>Evolution of Trichinella species and genotypes.</title>
        <authorList>
            <person name="Korhonen P.K."/>
            <person name="Edoardo P."/>
            <person name="Giuseppe L.R."/>
            <person name="Gasser R.B."/>
        </authorList>
    </citation>
    <scope>NUCLEOTIDE SEQUENCE [LARGE SCALE GENOMIC DNA]</scope>
    <source>
        <strain evidence="2">ISS417</strain>
    </source>
</reference>
<protein>
    <submittedName>
        <fullName evidence="2">Uncharacterized protein</fullName>
    </submittedName>
</protein>
<dbReference type="AlphaFoldDB" id="A0A0V0TDQ1"/>
<gene>
    <name evidence="2" type="ORF">T05_7402</name>
</gene>
<keyword evidence="1" id="KW-1133">Transmembrane helix</keyword>